<dbReference type="GeneID" id="25736153"/>
<feature type="compositionally biased region" description="Acidic residues" evidence="1">
    <location>
        <begin position="383"/>
        <end position="396"/>
    </location>
</feature>
<evidence type="ECO:0000313" key="3">
    <source>
        <dbReference type="Proteomes" id="UP000054498"/>
    </source>
</evidence>
<feature type="compositionally biased region" description="Low complexity" evidence="1">
    <location>
        <begin position="160"/>
        <end position="173"/>
    </location>
</feature>
<feature type="compositionally biased region" description="Gly residues" evidence="1">
    <location>
        <begin position="143"/>
        <end position="159"/>
    </location>
</feature>
<accession>A0A0D2K2C0</accession>
<name>A0A0D2K2C0_9CHLO</name>
<dbReference type="GO" id="GO:0005682">
    <property type="term" value="C:U5 snRNP"/>
    <property type="evidence" value="ECO:0007669"/>
    <property type="project" value="InterPro"/>
</dbReference>
<dbReference type="PANTHER" id="PTHR13138">
    <property type="entry name" value="PROTEIN LIN1"/>
    <property type="match status" value="1"/>
</dbReference>
<reference evidence="2 3" key="1">
    <citation type="journal article" date="2013" name="BMC Genomics">
        <title>Reconstruction of the lipid metabolism for the microalga Monoraphidium neglectum from its genome sequence reveals characteristics suitable for biofuel production.</title>
        <authorList>
            <person name="Bogen C."/>
            <person name="Al-Dilaimi A."/>
            <person name="Albersmeier A."/>
            <person name="Wichmann J."/>
            <person name="Grundmann M."/>
            <person name="Rupp O."/>
            <person name="Lauersen K.J."/>
            <person name="Blifernez-Klassen O."/>
            <person name="Kalinowski J."/>
            <person name="Goesmann A."/>
            <person name="Mussgnug J.H."/>
            <person name="Kruse O."/>
        </authorList>
    </citation>
    <scope>NUCLEOTIDE SEQUENCE [LARGE SCALE GENOMIC DNA]</scope>
    <source>
        <strain evidence="2 3">SAG 48.87</strain>
    </source>
</reference>
<feature type="region of interest" description="Disordered" evidence="1">
    <location>
        <begin position="270"/>
        <end position="324"/>
    </location>
</feature>
<dbReference type="RefSeq" id="XP_013903707.1">
    <property type="nucleotide sequence ID" value="XM_014048253.1"/>
</dbReference>
<protein>
    <recommendedName>
        <fullName evidence="4">SAP domain-containing protein</fullName>
    </recommendedName>
</protein>
<feature type="compositionally biased region" description="Basic and acidic residues" evidence="1">
    <location>
        <begin position="181"/>
        <end position="214"/>
    </location>
</feature>
<feature type="compositionally biased region" description="Basic and acidic residues" evidence="1">
    <location>
        <begin position="284"/>
        <end position="300"/>
    </location>
</feature>
<feature type="compositionally biased region" description="Gly residues" evidence="1">
    <location>
        <begin position="307"/>
        <end position="320"/>
    </location>
</feature>
<dbReference type="STRING" id="145388.A0A0D2K2C0"/>
<dbReference type="PANTHER" id="PTHR13138:SF3">
    <property type="entry name" value="CD2 ANTIGEN CYTOPLASMIC TAIL-BINDING PROTEIN 2"/>
    <property type="match status" value="1"/>
</dbReference>
<organism evidence="2 3">
    <name type="scientific">Monoraphidium neglectum</name>
    <dbReference type="NCBI Taxonomy" id="145388"/>
    <lineage>
        <taxon>Eukaryota</taxon>
        <taxon>Viridiplantae</taxon>
        <taxon>Chlorophyta</taxon>
        <taxon>core chlorophytes</taxon>
        <taxon>Chlorophyceae</taxon>
        <taxon>CS clade</taxon>
        <taxon>Sphaeropleales</taxon>
        <taxon>Selenastraceae</taxon>
        <taxon>Monoraphidium</taxon>
    </lineage>
</organism>
<sequence>MSMPEPEVSKRPRDELTDRLIKEALEDEQRRKREKKGLPPVGTGPVTTRKAFKGKTLAEIEEEEGGPVKESLVGMAHTKRAQRRRAAAPGDTDLPDDIAAAEEVYEGDEEEEEEEDGEEDEGQAGGGGRRAKSPKGGAPAGKPPGGGARPAGAQKGGGQAAAAVAELPGGDAAPLTAFNLNEERGEGHFDEEGNFVFDKEDPNDQDEWLRSDEVKAPVSEELRRRVEAEHAAMKAAEAAPALSEAQVARAQLEMSRLMQAGESVAAALKRMRGGGDTGPKKAMGKREKARLAKLEAERAAKAAAKGGSAGAGSAGGGAGGASDEAGFQRLTELADMLVSAGELDVYGATCEQLRRWAALTLPRSEVEGEAGAKEDGGGKPAVDVDDDDDMFASDDDDKPKAAAVVRTQPPPAAPPAAAAPVAAPEADSAAVPTTGATAAAPPSGGSGGGGVTDYASWPIKELRRFLQERGQDTAGIVEKGDLVARVREAAARGPARTAG</sequence>
<feature type="compositionally biased region" description="Low complexity" evidence="1">
    <location>
        <begin position="415"/>
        <end position="443"/>
    </location>
</feature>
<dbReference type="KEGG" id="mng:MNEG_3275"/>
<feature type="compositionally biased region" description="Basic residues" evidence="1">
    <location>
        <begin position="77"/>
        <end position="86"/>
    </location>
</feature>
<dbReference type="EMBL" id="KK100623">
    <property type="protein sequence ID" value="KIZ04688.1"/>
    <property type="molecule type" value="Genomic_DNA"/>
</dbReference>
<feature type="compositionally biased region" description="Acidic residues" evidence="1">
    <location>
        <begin position="93"/>
        <end position="122"/>
    </location>
</feature>
<evidence type="ECO:0000256" key="1">
    <source>
        <dbReference type="SAM" id="MobiDB-lite"/>
    </source>
</evidence>
<evidence type="ECO:0000313" key="2">
    <source>
        <dbReference type="EMBL" id="KIZ04688.1"/>
    </source>
</evidence>
<gene>
    <name evidence="2" type="ORF">MNEG_3275</name>
</gene>
<keyword evidence="3" id="KW-1185">Reference proteome</keyword>
<dbReference type="AlphaFoldDB" id="A0A0D2K2C0"/>
<feature type="region of interest" description="Disordered" evidence="1">
    <location>
        <begin position="361"/>
        <end position="454"/>
    </location>
</feature>
<feature type="region of interest" description="Disordered" evidence="1">
    <location>
        <begin position="25"/>
        <end position="214"/>
    </location>
</feature>
<proteinExistence type="predicted"/>
<dbReference type="OrthoDB" id="331341at2759"/>
<feature type="compositionally biased region" description="Basic and acidic residues" evidence="1">
    <location>
        <begin position="364"/>
        <end position="377"/>
    </location>
</feature>
<dbReference type="Proteomes" id="UP000054498">
    <property type="component" value="Unassembled WGS sequence"/>
</dbReference>
<dbReference type="InterPro" id="IPR039905">
    <property type="entry name" value="CD2BP2/Lin1"/>
</dbReference>
<evidence type="ECO:0008006" key="4">
    <source>
        <dbReference type="Google" id="ProtNLM"/>
    </source>
</evidence>